<dbReference type="STRING" id="1237149.C900_03541"/>
<gene>
    <name evidence="9" type="ORF">C900_03541</name>
</gene>
<organism evidence="9 10">
    <name type="scientific">Fulvivirga imtechensis AK7</name>
    <dbReference type="NCBI Taxonomy" id="1237149"/>
    <lineage>
        <taxon>Bacteria</taxon>
        <taxon>Pseudomonadati</taxon>
        <taxon>Bacteroidota</taxon>
        <taxon>Cytophagia</taxon>
        <taxon>Cytophagales</taxon>
        <taxon>Fulvivirgaceae</taxon>
        <taxon>Fulvivirga</taxon>
    </lineage>
</organism>
<evidence type="ECO:0000256" key="2">
    <source>
        <dbReference type="ARBA" id="ARBA00006577"/>
    </source>
</evidence>
<comment type="catalytic activity">
    <reaction evidence="1 5 6">
        <text>[protein]-peptidylproline (omega=180) = [protein]-peptidylproline (omega=0)</text>
        <dbReference type="Rhea" id="RHEA:16237"/>
        <dbReference type="Rhea" id="RHEA-COMP:10747"/>
        <dbReference type="Rhea" id="RHEA-COMP:10748"/>
        <dbReference type="ChEBI" id="CHEBI:83833"/>
        <dbReference type="ChEBI" id="CHEBI:83834"/>
        <dbReference type="EC" id="5.2.1.8"/>
    </reaction>
</comment>
<dbReference type="RefSeq" id="WP_009580917.1">
    <property type="nucleotide sequence ID" value="NZ_AMZN01000051.1"/>
</dbReference>
<comment type="similarity">
    <text evidence="2 6">Belongs to the FKBP-type PPIase family.</text>
</comment>
<evidence type="ECO:0000313" key="9">
    <source>
        <dbReference type="EMBL" id="ELR70560.1"/>
    </source>
</evidence>
<dbReference type="eggNOG" id="COG0545">
    <property type="taxonomic scope" value="Bacteria"/>
</dbReference>
<dbReference type="OrthoDB" id="979394at2"/>
<reference evidence="9 10" key="1">
    <citation type="submission" date="2012-12" db="EMBL/GenBank/DDBJ databases">
        <title>Genome assembly of Fulvivirga imtechensis AK7.</title>
        <authorList>
            <person name="Nupur N."/>
            <person name="Khatri I."/>
            <person name="Kumar R."/>
            <person name="Subramanian S."/>
            <person name="Pinnaka A."/>
        </authorList>
    </citation>
    <scope>NUCLEOTIDE SEQUENCE [LARGE SCALE GENOMIC DNA]</scope>
    <source>
        <strain evidence="9 10">AK7</strain>
    </source>
</reference>
<dbReference type="SUPFAM" id="SSF54534">
    <property type="entry name" value="FKBP-like"/>
    <property type="match status" value="2"/>
</dbReference>
<feature type="coiled-coil region" evidence="7">
    <location>
        <begin position="20"/>
        <end position="47"/>
    </location>
</feature>
<dbReference type="Gene3D" id="3.10.50.40">
    <property type="match status" value="2"/>
</dbReference>
<dbReference type="EC" id="5.2.1.8" evidence="6"/>
<dbReference type="GO" id="GO:0003755">
    <property type="term" value="F:peptidyl-prolyl cis-trans isomerase activity"/>
    <property type="evidence" value="ECO:0007669"/>
    <property type="project" value="UniProtKB-UniRule"/>
</dbReference>
<proteinExistence type="inferred from homology"/>
<dbReference type="PANTHER" id="PTHR43811">
    <property type="entry name" value="FKBP-TYPE PEPTIDYL-PROLYL CIS-TRANS ISOMERASE FKPA"/>
    <property type="match status" value="1"/>
</dbReference>
<dbReference type="AlphaFoldDB" id="L8JNZ3"/>
<sequence length="316" mass="35488">MKSKRTVYRLLYMMLAVMLLGACELEKSEFEKRREREEAEIKDYLKEHNISAIRDPSGIYYLPLKENPQGKSVSTNDVISIYYTMRTLEGKLVGQTTDSLAPVVFGHNFKSLIPLGLDYGIHLMNKGEKYRFFIPSTMAYGDYGDSDFFEPGSIFIIDVELVEIQTESQINELEMAAIENYIDTAALENVQAFSSGLRYKQLEEGAGVKPLEHSRVTFHFARRYLNGTLIEKTNTGNPVSVQLSSGVVPGLKEGLLQMKKGGKALLIMPSKIAFGESIQVLPTTIREELIKDHIIVTKAQPYSPLIYEVALVDVGN</sequence>
<comment type="caution">
    <text evidence="9">The sequence shown here is derived from an EMBL/GenBank/DDBJ whole genome shotgun (WGS) entry which is preliminary data.</text>
</comment>
<accession>L8JNZ3</accession>
<evidence type="ECO:0000256" key="4">
    <source>
        <dbReference type="ARBA" id="ARBA00023235"/>
    </source>
</evidence>
<feature type="domain" description="PPIase FKBP-type" evidence="8">
    <location>
        <begin position="213"/>
        <end position="315"/>
    </location>
</feature>
<keyword evidence="4 5" id="KW-0413">Isomerase</keyword>
<keyword evidence="3 5" id="KW-0697">Rotamase</keyword>
<dbReference type="InterPro" id="IPR001179">
    <property type="entry name" value="PPIase_FKBP_dom"/>
</dbReference>
<evidence type="ECO:0000259" key="8">
    <source>
        <dbReference type="PROSITE" id="PS50059"/>
    </source>
</evidence>
<evidence type="ECO:0000256" key="5">
    <source>
        <dbReference type="PROSITE-ProRule" id="PRU00277"/>
    </source>
</evidence>
<dbReference type="Pfam" id="PF00254">
    <property type="entry name" value="FKBP_C"/>
    <property type="match status" value="2"/>
</dbReference>
<evidence type="ECO:0000256" key="7">
    <source>
        <dbReference type="SAM" id="Coils"/>
    </source>
</evidence>
<dbReference type="PROSITE" id="PS51257">
    <property type="entry name" value="PROKAR_LIPOPROTEIN"/>
    <property type="match status" value="1"/>
</dbReference>
<dbReference type="EMBL" id="AMZN01000051">
    <property type="protein sequence ID" value="ELR70560.1"/>
    <property type="molecule type" value="Genomic_DNA"/>
</dbReference>
<evidence type="ECO:0000256" key="1">
    <source>
        <dbReference type="ARBA" id="ARBA00000971"/>
    </source>
</evidence>
<feature type="domain" description="PPIase FKBP-type" evidence="8">
    <location>
        <begin position="76"/>
        <end position="165"/>
    </location>
</feature>
<dbReference type="Proteomes" id="UP000011135">
    <property type="component" value="Unassembled WGS sequence"/>
</dbReference>
<dbReference type="InterPro" id="IPR046357">
    <property type="entry name" value="PPIase_dom_sf"/>
</dbReference>
<evidence type="ECO:0000313" key="10">
    <source>
        <dbReference type="Proteomes" id="UP000011135"/>
    </source>
</evidence>
<protein>
    <recommendedName>
        <fullName evidence="6">Peptidyl-prolyl cis-trans isomerase</fullName>
        <ecNumber evidence="6">5.2.1.8</ecNumber>
    </recommendedName>
</protein>
<keyword evidence="10" id="KW-1185">Reference proteome</keyword>
<evidence type="ECO:0000256" key="3">
    <source>
        <dbReference type="ARBA" id="ARBA00023110"/>
    </source>
</evidence>
<evidence type="ECO:0000256" key="6">
    <source>
        <dbReference type="RuleBase" id="RU003915"/>
    </source>
</evidence>
<dbReference type="PANTHER" id="PTHR43811:SF19">
    <property type="entry name" value="39 KDA FK506-BINDING NUCLEAR PROTEIN"/>
    <property type="match status" value="1"/>
</dbReference>
<keyword evidence="7" id="KW-0175">Coiled coil</keyword>
<dbReference type="PROSITE" id="PS50059">
    <property type="entry name" value="FKBP_PPIASE"/>
    <property type="match status" value="2"/>
</dbReference>
<name>L8JNZ3_9BACT</name>